<dbReference type="InterPro" id="IPR027417">
    <property type="entry name" value="P-loop_NTPase"/>
</dbReference>
<dbReference type="GO" id="GO:0051301">
    <property type="term" value="P:cell division"/>
    <property type="evidence" value="ECO:0007669"/>
    <property type="project" value="UniProtKB-KW"/>
</dbReference>
<gene>
    <name evidence="10" type="ORF">NDN08_008216</name>
</gene>
<dbReference type="Gene3D" id="1.20.1060.20">
    <property type="match status" value="1"/>
</dbReference>
<dbReference type="GO" id="GO:0005634">
    <property type="term" value="C:nucleus"/>
    <property type="evidence" value="ECO:0007669"/>
    <property type="project" value="UniProtKB-SubCell"/>
</dbReference>
<evidence type="ECO:0000256" key="3">
    <source>
        <dbReference type="ARBA" id="ARBA00022776"/>
    </source>
</evidence>
<accession>A0AAV8UZX8</accession>
<evidence type="ECO:0000256" key="6">
    <source>
        <dbReference type="ARBA" id="ARBA00023306"/>
    </source>
</evidence>
<organism evidence="10 11">
    <name type="scientific">Rhodosorus marinus</name>
    <dbReference type="NCBI Taxonomy" id="101924"/>
    <lineage>
        <taxon>Eukaryota</taxon>
        <taxon>Rhodophyta</taxon>
        <taxon>Stylonematophyceae</taxon>
        <taxon>Stylonematales</taxon>
        <taxon>Stylonemataceae</taxon>
        <taxon>Rhodosorus</taxon>
    </lineage>
</organism>
<evidence type="ECO:0000256" key="4">
    <source>
        <dbReference type="ARBA" id="ARBA00023054"/>
    </source>
</evidence>
<evidence type="ECO:0000256" key="7">
    <source>
        <dbReference type="PIRNR" id="PIRNR005719"/>
    </source>
</evidence>
<sequence>MGRIIRLELENFKSFGSHIAIGPFADYTCVIGQNGAGKSNVMDAICFVLGAASQKLRGGKMIDLIHRPDSVSDIVGETRACVTLVYSTDDFETKEFERRILSPSGLVEDCVDGEIVNFEAYQAALREAGMHGHIKNFMIFQNEVERLASKTPKALSELFEEVSGSEALKKEYNKAVSKMEKYEAEVTFIFQKKKSLNNAKKALRQQKEEAEAFIQTQEQLEECDNRRRLFKIFHMEEEFNCKREIVKSVEREVESAEEMHKAQLDQLSAYRRELSSHRIEESKCEQRIRRSKKEQDRLNIRAVETNAEIAKLSSKIDGLRLHQARQQLDEQIDTIRKLETMLSDTEDSLTQAKRCSDEHSVRRISHADLDEYRRLQELCKTRNCVVQAELNSMIRKAGVRKQRLSILQSTIAEDEECGAKITADLEELHNRKQATLAKLKTAKELVRSLEADLISRESAAMENKRQRAELHTKCENLSSEIHINKYQMEESNKRNTMVHGLRTLKRLYKGVKGTLGELCRPVNQKYAVPVRVLLGSLLNACIVDTDKTATECIAYLREQRIGTLTFLPLNSLRFETIPDQFRRLGGSVALLRDVIAVDDESVRPAVFYAAGSALVCETLSEARALRFGRNPVHAKVCTHDGTVINKKGFITGGTSSANHKSHSASDEEKCRAHEELLKVSLNRMYQLEQDYRSLEGEDLIKLRNRLDGSKANSDSLGIEIARISALIDDRERVRSNVERGVPRTRHSLAEGEEYLKQLSADSARLEEELRAVREAVMGDFLQSRNFDSLQAFDEEVIDKEKNMSSRIQGLQRQRDRLTAQVEYERTRGLHERLAEIESEHGKLLQSLKDHQESAVSLEDEMQQGRSGTAKLEEEYLTWKAKIRQAEEQQKETKREVRNASDELSAVKKKLKSVKQDCSALISKHEEAVRALSGELQTGAHQGGAPGVDEISPGAVDFSSLSRKEKAITGIEERAAWEEEQQKRSLDLETRINAIEPNLRAMERMQDLNRRIEATNNELLEARKISVQATRTFESVRRRREELFNTCFRSVARKTSDLYKELTSTAAFPNGGTAYLSLESPDSPFLKGIKYSAMPPSKRFRDMDQLSGGERTMAALALLFAINEYSPTPFLIMDEADAALDNRNVQNMSSFLRSRSADTQLIVISLKDSFFKRADVLVGIYRDRSFASQSVCLNLSSRFPASEEARLSESKTGLR</sequence>
<keyword evidence="2" id="KW-0132">Cell division</keyword>
<feature type="coiled-coil region" evidence="8">
    <location>
        <begin position="748"/>
        <end position="775"/>
    </location>
</feature>
<dbReference type="SUPFAM" id="SSF75553">
    <property type="entry name" value="Smc hinge domain"/>
    <property type="match status" value="1"/>
</dbReference>
<feature type="coiled-coil region" evidence="8">
    <location>
        <begin position="425"/>
        <end position="452"/>
    </location>
</feature>
<comment type="similarity">
    <text evidence="7">Belongs to the SMC family.</text>
</comment>
<feature type="domain" description="SMC hinge" evidence="9">
    <location>
        <begin position="509"/>
        <end position="626"/>
    </location>
</feature>
<dbReference type="GO" id="GO:0005524">
    <property type="term" value="F:ATP binding"/>
    <property type="evidence" value="ECO:0007669"/>
    <property type="project" value="InterPro"/>
</dbReference>
<dbReference type="InterPro" id="IPR024704">
    <property type="entry name" value="SMC"/>
</dbReference>
<dbReference type="Pfam" id="PF02463">
    <property type="entry name" value="SMC_N"/>
    <property type="match status" value="1"/>
</dbReference>
<keyword evidence="6" id="KW-0131">Cell cycle</keyword>
<dbReference type="Gene3D" id="3.30.70.1620">
    <property type="match status" value="1"/>
</dbReference>
<feature type="coiled-coil region" evidence="8">
    <location>
        <begin position="321"/>
        <end position="348"/>
    </location>
</feature>
<dbReference type="AlphaFoldDB" id="A0AAV8UZX8"/>
<name>A0AAV8UZX8_9RHOD</name>
<dbReference type="GO" id="GO:0016887">
    <property type="term" value="F:ATP hydrolysis activity"/>
    <property type="evidence" value="ECO:0007669"/>
    <property type="project" value="InterPro"/>
</dbReference>
<dbReference type="EMBL" id="JAMWBK010000002">
    <property type="protein sequence ID" value="KAJ8908121.1"/>
    <property type="molecule type" value="Genomic_DNA"/>
</dbReference>
<comment type="subcellular location">
    <subcellularLocation>
        <location evidence="1 7">Nucleus</location>
    </subcellularLocation>
</comment>
<evidence type="ECO:0000256" key="5">
    <source>
        <dbReference type="ARBA" id="ARBA00023242"/>
    </source>
</evidence>
<keyword evidence="5 7" id="KW-0539">Nucleus</keyword>
<proteinExistence type="inferred from homology"/>
<dbReference type="PANTHER" id="PTHR18937:SF12">
    <property type="entry name" value="STRUCTURAL MAINTENANCE OF CHROMOSOMES PROTEIN"/>
    <property type="match status" value="1"/>
</dbReference>
<dbReference type="InterPro" id="IPR003395">
    <property type="entry name" value="RecF/RecN/SMC_N"/>
</dbReference>
<dbReference type="GO" id="GO:0007062">
    <property type="term" value="P:sister chromatid cohesion"/>
    <property type="evidence" value="ECO:0007669"/>
    <property type="project" value="TreeGrafter"/>
</dbReference>
<dbReference type="SMART" id="SM00968">
    <property type="entry name" value="SMC_hinge"/>
    <property type="match status" value="1"/>
</dbReference>
<dbReference type="Gene3D" id="3.40.50.300">
    <property type="entry name" value="P-loop containing nucleotide triphosphate hydrolases"/>
    <property type="match status" value="2"/>
</dbReference>
<dbReference type="InterPro" id="IPR036277">
    <property type="entry name" value="SMC_hinge_sf"/>
</dbReference>
<dbReference type="InterPro" id="IPR010935">
    <property type="entry name" value="SMC_hinge"/>
</dbReference>
<comment type="caution">
    <text evidence="10">The sequence shown here is derived from an EMBL/GenBank/DDBJ whole genome shotgun (WGS) entry which is preliminary data.</text>
</comment>
<dbReference type="Proteomes" id="UP001157974">
    <property type="component" value="Unassembled WGS sequence"/>
</dbReference>
<protein>
    <recommendedName>
        <fullName evidence="7">Structural maintenance of chromosomes protein</fullName>
    </recommendedName>
</protein>
<evidence type="ECO:0000313" key="11">
    <source>
        <dbReference type="Proteomes" id="UP001157974"/>
    </source>
</evidence>
<keyword evidence="3" id="KW-0498">Mitosis</keyword>
<feature type="coiled-coil region" evidence="8">
    <location>
        <begin position="997"/>
        <end position="1024"/>
    </location>
</feature>
<evidence type="ECO:0000256" key="1">
    <source>
        <dbReference type="ARBA" id="ARBA00004123"/>
    </source>
</evidence>
<dbReference type="PANTHER" id="PTHR18937">
    <property type="entry name" value="STRUCTURAL MAINTENANCE OF CHROMOSOMES SMC FAMILY MEMBER"/>
    <property type="match status" value="1"/>
</dbReference>
<evidence type="ECO:0000256" key="8">
    <source>
        <dbReference type="SAM" id="Coils"/>
    </source>
</evidence>
<keyword evidence="11" id="KW-1185">Reference proteome</keyword>
<feature type="coiled-coil region" evidence="8">
    <location>
        <begin position="800"/>
        <end position="916"/>
    </location>
</feature>
<feature type="coiled-coil region" evidence="8">
    <location>
        <begin position="165"/>
        <end position="273"/>
    </location>
</feature>
<dbReference type="Pfam" id="PF06470">
    <property type="entry name" value="SMC_hinge"/>
    <property type="match status" value="1"/>
</dbReference>
<dbReference type="SUPFAM" id="SSF52540">
    <property type="entry name" value="P-loop containing nucleoside triphosphate hydrolases"/>
    <property type="match status" value="1"/>
</dbReference>
<evidence type="ECO:0000313" key="10">
    <source>
        <dbReference type="EMBL" id="KAJ8908121.1"/>
    </source>
</evidence>
<dbReference type="PIRSF" id="PIRSF005719">
    <property type="entry name" value="SMC"/>
    <property type="match status" value="1"/>
</dbReference>
<dbReference type="GO" id="GO:0003677">
    <property type="term" value="F:DNA binding"/>
    <property type="evidence" value="ECO:0007669"/>
    <property type="project" value="TreeGrafter"/>
</dbReference>
<evidence type="ECO:0000259" key="9">
    <source>
        <dbReference type="SMART" id="SM00968"/>
    </source>
</evidence>
<keyword evidence="4 8" id="KW-0175">Coiled coil</keyword>
<evidence type="ECO:0000256" key="2">
    <source>
        <dbReference type="ARBA" id="ARBA00022618"/>
    </source>
</evidence>
<dbReference type="GO" id="GO:0008278">
    <property type="term" value="C:cohesin complex"/>
    <property type="evidence" value="ECO:0007669"/>
    <property type="project" value="TreeGrafter"/>
</dbReference>
<reference evidence="10 11" key="1">
    <citation type="journal article" date="2023" name="Nat. Commun.">
        <title>Origin of minicircular mitochondrial genomes in red algae.</title>
        <authorList>
            <person name="Lee Y."/>
            <person name="Cho C.H."/>
            <person name="Lee Y.M."/>
            <person name="Park S.I."/>
            <person name="Yang J.H."/>
            <person name="West J.A."/>
            <person name="Bhattacharya D."/>
            <person name="Yoon H.S."/>
        </authorList>
    </citation>
    <scope>NUCLEOTIDE SEQUENCE [LARGE SCALE GENOMIC DNA]</scope>
    <source>
        <strain evidence="10 11">CCMP1338</strain>
        <tissue evidence="10">Whole cell</tissue>
    </source>
</reference>